<accession>A0ABU1HCH0</accession>
<feature type="transmembrane region" description="Helical" evidence="4">
    <location>
        <begin position="180"/>
        <end position="199"/>
    </location>
</feature>
<evidence type="ECO:0000313" key="7">
    <source>
        <dbReference type="Proteomes" id="UP001251374"/>
    </source>
</evidence>
<dbReference type="RefSeq" id="WP_309719267.1">
    <property type="nucleotide sequence ID" value="NZ_JARWAM010000005.1"/>
</dbReference>
<evidence type="ECO:0000259" key="5">
    <source>
        <dbReference type="PROSITE" id="PS01124"/>
    </source>
</evidence>
<evidence type="ECO:0000256" key="2">
    <source>
        <dbReference type="ARBA" id="ARBA00023125"/>
    </source>
</evidence>
<keyword evidence="7" id="KW-1185">Reference proteome</keyword>
<dbReference type="Gene3D" id="1.10.10.60">
    <property type="entry name" value="Homeodomain-like"/>
    <property type="match status" value="1"/>
</dbReference>
<name>A0ABU1HCH0_9GAMM</name>
<dbReference type="Proteomes" id="UP001251374">
    <property type="component" value="Unassembled WGS sequence"/>
</dbReference>
<dbReference type="PANTHER" id="PTHR43280">
    <property type="entry name" value="ARAC-FAMILY TRANSCRIPTIONAL REGULATOR"/>
    <property type="match status" value="1"/>
</dbReference>
<keyword evidence="4" id="KW-0472">Membrane</keyword>
<keyword evidence="4" id="KW-1133">Transmembrane helix</keyword>
<dbReference type="EMBL" id="JARWAM010000005">
    <property type="protein sequence ID" value="MDR5905162.1"/>
    <property type="molecule type" value="Genomic_DNA"/>
</dbReference>
<feature type="transmembrane region" description="Helical" evidence="4">
    <location>
        <begin position="111"/>
        <end position="128"/>
    </location>
</feature>
<feature type="transmembrane region" description="Helical" evidence="4">
    <location>
        <begin position="30"/>
        <end position="47"/>
    </location>
</feature>
<dbReference type="SMART" id="SM00342">
    <property type="entry name" value="HTH_ARAC"/>
    <property type="match status" value="1"/>
</dbReference>
<evidence type="ECO:0000256" key="1">
    <source>
        <dbReference type="ARBA" id="ARBA00023015"/>
    </source>
</evidence>
<feature type="transmembrane region" description="Helical" evidence="4">
    <location>
        <begin position="6"/>
        <end position="23"/>
    </location>
</feature>
<dbReference type="SUPFAM" id="SSF46689">
    <property type="entry name" value="Homeodomain-like"/>
    <property type="match status" value="1"/>
</dbReference>
<comment type="caution">
    <text evidence="6">The sequence shown here is derived from an EMBL/GenBank/DDBJ whole genome shotgun (WGS) entry which is preliminary data.</text>
</comment>
<feature type="domain" description="HTH araC/xylS-type" evidence="5">
    <location>
        <begin position="226"/>
        <end position="330"/>
    </location>
</feature>
<keyword evidence="1" id="KW-0805">Transcription regulation</keyword>
<dbReference type="PANTHER" id="PTHR43280:SF29">
    <property type="entry name" value="ARAC-FAMILY TRANSCRIPTIONAL REGULATOR"/>
    <property type="match status" value="1"/>
</dbReference>
<evidence type="ECO:0000256" key="4">
    <source>
        <dbReference type="SAM" id="Phobius"/>
    </source>
</evidence>
<proteinExistence type="predicted"/>
<reference evidence="6 7" key="1">
    <citation type="submission" date="2023-04" db="EMBL/GenBank/DDBJ databases">
        <title>A long-awaited taxogenomic arrangement of the family Halomonadaceae.</title>
        <authorList>
            <person name="De La Haba R."/>
            <person name="Chuvochina M."/>
            <person name="Wittouck S."/>
            <person name="Arahal D.R."/>
            <person name="Sanchez-Porro C."/>
            <person name="Hugenholtz P."/>
            <person name="Ventosa A."/>
        </authorList>
    </citation>
    <scope>NUCLEOTIDE SEQUENCE [LARGE SCALE GENOMIC DNA]</scope>
    <source>
        <strain evidence="6 7">DSM 26770</strain>
    </source>
</reference>
<dbReference type="Pfam" id="PF12833">
    <property type="entry name" value="HTH_18"/>
    <property type="match status" value="1"/>
</dbReference>
<organism evidence="6 7">
    <name type="scientific">Franzmannia qiaohouensis</name>
    <dbReference type="NCBI Taxonomy" id="1329370"/>
    <lineage>
        <taxon>Bacteria</taxon>
        <taxon>Pseudomonadati</taxon>
        <taxon>Pseudomonadota</taxon>
        <taxon>Gammaproteobacteria</taxon>
        <taxon>Oceanospirillales</taxon>
        <taxon>Halomonadaceae</taxon>
        <taxon>Franzmannia</taxon>
    </lineage>
</organism>
<gene>
    <name evidence="6" type="ORF">QC821_07760</name>
</gene>
<keyword evidence="2" id="KW-0238">DNA-binding</keyword>
<evidence type="ECO:0000256" key="3">
    <source>
        <dbReference type="ARBA" id="ARBA00023163"/>
    </source>
</evidence>
<keyword evidence="3" id="KW-0804">Transcription</keyword>
<feature type="transmembrane region" description="Helical" evidence="4">
    <location>
        <begin position="148"/>
        <end position="168"/>
    </location>
</feature>
<dbReference type="InterPro" id="IPR009057">
    <property type="entry name" value="Homeodomain-like_sf"/>
</dbReference>
<dbReference type="InterPro" id="IPR018060">
    <property type="entry name" value="HTH_AraC"/>
</dbReference>
<keyword evidence="4" id="KW-0812">Transmembrane</keyword>
<sequence length="354" mass="38612">MPALPIPMVFAALLGFLFIRAMTRDNRPWPFAWLVLACATQGVVISLHQHYGLAPFAKVQPVTAALIPPLAWITFQTTAVRAFDPARDLPHLLTPAFVAFCTAFVPQALDIVIPAVFASYGIAVLIMLSERSGDLPLPRLETGNRPCLIWKVIALSLMVSALSDGLIVLDQVLNQGRLQVWIITLFSSLALLVLGALCLSRSLESEPAEESAAPGTATAVDPEQDRALMERLDHLVTSQGMFLDPDLTLNKLARKLGVPAKRLSATINRITGENVSRYINAYRIEHACARLKAGESVTAAMLDSGFNTKSNFNREFLRIQGQSPLAWVAAKHTQDMRQEVSGQTQEAIGLGRKP</sequence>
<protein>
    <submittedName>
        <fullName evidence="6">Helix-turn-helix domain-containing protein</fullName>
    </submittedName>
</protein>
<evidence type="ECO:0000313" key="6">
    <source>
        <dbReference type="EMBL" id="MDR5905162.1"/>
    </source>
</evidence>
<dbReference type="PROSITE" id="PS01124">
    <property type="entry name" value="HTH_ARAC_FAMILY_2"/>
    <property type="match status" value="1"/>
</dbReference>